<proteinExistence type="predicted"/>
<dbReference type="GO" id="GO:0035371">
    <property type="term" value="C:microtubule plus-end"/>
    <property type="evidence" value="ECO:0007669"/>
    <property type="project" value="TreeGrafter"/>
</dbReference>
<dbReference type="Ensembl" id="ENSNMLT00000015297.1">
    <property type="protein sequence ID" value="ENSNMLP00000013599.1"/>
    <property type="gene ID" value="ENSNMLG00000009119.1"/>
</dbReference>
<feature type="region of interest" description="Disordered" evidence="1">
    <location>
        <begin position="1"/>
        <end position="61"/>
    </location>
</feature>
<dbReference type="GO" id="GO:0051988">
    <property type="term" value="P:regulation of attachment of spindle microtubules to kinetochore"/>
    <property type="evidence" value="ECO:0007669"/>
    <property type="project" value="InterPro"/>
</dbReference>
<evidence type="ECO:0000313" key="2">
    <source>
        <dbReference type="Ensembl" id="ENSNMLP00000013599.1"/>
    </source>
</evidence>
<dbReference type="InterPro" id="IPR033373">
    <property type="entry name" value="SKAP"/>
</dbReference>
<dbReference type="Proteomes" id="UP000694523">
    <property type="component" value="Unplaced"/>
</dbReference>
<dbReference type="GO" id="GO:0000070">
    <property type="term" value="P:mitotic sister chromatid segregation"/>
    <property type="evidence" value="ECO:0007669"/>
    <property type="project" value="TreeGrafter"/>
</dbReference>
<evidence type="ECO:0000313" key="3">
    <source>
        <dbReference type="Proteomes" id="UP000694523"/>
    </source>
</evidence>
<name>A0A8C6SYH9_9GOBI</name>
<evidence type="ECO:0008006" key="4">
    <source>
        <dbReference type="Google" id="ProtNLM"/>
    </source>
</evidence>
<dbReference type="PANTHER" id="PTHR31940">
    <property type="entry name" value="SMALL KINETOCHORE-ASSOCIATED PROTEIN"/>
    <property type="match status" value="1"/>
</dbReference>
<protein>
    <recommendedName>
        <fullName evidence="4">Kinetochore localized astrin (SPAG5) binding protein</fullName>
    </recommendedName>
</protein>
<sequence length="201" mass="22816">MASKIPRGLLPEKKTVHKPDTDAEHHKENIPRKNIASKTAKGISTRYGQEAELREQNQNLRSTNDELQKNLTETHQKVTELEEQYNQLKMEKLEADKHLTDCHALLVSAKIDPVLGERVGEAARENEEQRKEVMTVSTELLNELKTFTGNASEQCGRLQEICSTLSALTEAQEQRMQERERFALEAADLEKALNEAEALLL</sequence>
<keyword evidence="3" id="KW-1185">Reference proteome</keyword>
<dbReference type="PANTHER" id="PTHR31940:SF2">
    <property type="entry name" value="SMALL KINETOCHORE-ASSOCIATED PROTEIN"/>
    <property type="match status" value="1"/>
</dbReference>
<organism evidence="2 3">
    <name type="scientific">Neogobius melanostomus</name>
    <name type="common">round goby</name>
    <dbReference type="NCBI Taxonomy" id="47308"/>
    <lineage>
        <taxon>Eukaryota</taxon>
        <taxon>Metazoa</taxon>
        <taxon>Chordata</taxon>
        <taxon>Craniata</taxon>
        <taxon>Vertebrata</taxon>
        <taxon>Euteleostomi</taxon>
        <taxon>Actinopterygii</taxon>
        <taxon>Neopterygii</taxon>
        <taxon>Teleostei</taxon>
        <taxon>Neoteleostei</taxon>
        <taxon>Acanthomorphata</taxon>
        <taxon>Gobiaria</taxon>
        <taxon>Gobiiformes</taxon>
        <taxon>Gobioidei</taxon>
        <taxon>Gobiidae</taxon>
        <taxon>Benthophilinae</taxon>
        <taxon>Neogobiini</taxon>
        <taxon>Neogobius</taxon>
    </lineage>
</organism>
<reference evidence="2" key="2">
    <citation type="submission" date="2025-09" db="UniProtKB">
        <authorList>
            <consortium name="Ensembl"/>
        </authorList>
    </citation>
    <scope>IDENTIFICATION</scope>
</reference>
<reference evidence="2" key="1">
    <citation type="submission" date="2025-08" db="UniProtKB">
        <authorList>
            <consortium name="Ensembl"/>
        </authorList>
    </citation>
    <scope>IDENTIFICATION</scope>
</reference>
<evidence type="ECO:0000256" key="1">
    <source>
        <dbReference type="SAM" id="MobiDB-lite"/>
    </source>
</evidence>
<dbReference type="GO" id="GO:0000776">
    <property type="term" value="C:kinetochore"/>
    <property type="evidence" value="ECO:0007669"/>
    <property type="project" value="InterPro"/>
</dbReference>
<dbReference type="GO" id="GO:0072686">
    <property type="term" value="C:mitotic spindle"/>
    <property type="evidence" value="ECO:0007669"/>
    <property type="project" value="TreeGrafter"/>
</dbReference>
<accession>A0A8C6SYH9</accession>
<feature type="compositionally biased region" description="Basic and acidic residues" evidence="1">
    <location>
        <begin position="10"/>
        <end position="31"/>
    </location>
</feature>
<dbReference type="GO" id="GO:0034451">
    <property type="term" value="C:centriolar satellite"/>
    <property type="evidence" value="ECO:0007669"/>
    <property type="project" value="TreeGrafter"/>
</dbReference>
<dbReference type="AlphaFoldDB" id="A0A8C6SYH9"/>
<dbReference type="GO" id="GO:0007051">
    <property type="term" value="P:spindle organization"/>
    <property type="evidence" value="ECO:0007669"/>
    <property type="project" value="InterPro"/>
</dbReference>